<keyword evidence="1" id="KW-0472">Membrane</keyword>
<proteinExistence type="predicted"/>
<keyword evidence="1" id="KW-1133">Transmembrane helix</keyword>
<protein>
    <submittedName>
        <fullName evidence="2">Uncharacterized protein</fullName>
    </submittedName>
</protein>
<dbReference type="Proteomes" id="UP001218034">
    <property type="component" value="Chromosome"/>
</dbReference>
<keyword evidence="3" id="KW-1185">Reference proteome</keyword>
<accession>A0ABY8CE84</accession>
<gene>
    <name evidence="2" type="ORF">SVXNc_0510</name>
</gene>
<evidence type="ECO:0000313" key="2">
    <source>
        <dbReference type="EMBL" id="WEL19529.1"/>
    </source>
</evidence>
<dbReference type="EMBL" id="CP104395">
    <property type="protein sequence ID" value="WEL19529.1"/>
    <property type="molecule type" value="Genomic_DNA"/>
</dbReference>
<evidence type="ECO:0000313" key="3">
    <source>
        <dbReference type="Proteomes" id="UP001218034"/>
    </source>
</evidence>
<dbReference type="GeneID" id="98290560"/>
<keyword evidence="1" id="KW-0812">Transmembrane</keyword>
<evidence type="ECO:0000256" key="1">
    <source>
        <dbReference type="SAM" id="Phobius"/>
    </source>
</evidence>
<feature type="transmembrane region" description="Helical" evidence="1">
    <location>
        <begin position="20"/>
        <end position="53"/>
    </location>
</feature>
<sequence length="92" mass="9760">MIGKVDLDREKLVDASKPLFYGYLFLAGITSQYTGTLLGLASTASLCFVSATLASSVEDDWQSVLDMIALITLLVAVSAGAFFAAMTSLYLP</sequence>
<reference evidence="2 3" key="1">
    <citation type="submission" date="2022-09" db="EMBL/GenBank/DDBJ databases">
        <title>Xylan utilization by haloarchaea-nanohaloarchaea associations.</title>
        <authorList>
            <person name="Yakimov M."/>
        </authorList>
    </citation>
    <scope>NUCLEOTIDE SEQUENCE [LARGE SCALE GENOMIC DNA]</scope>
    <source>
        <strain evidence="2 3">SVXNc</strain>
    </source>
</reference>
<name>A0ABY8CE84_9ARCH</name>
<dbReference type="RefSeq" id="WP_347722399.1">
    <property type="nucleotide sequence ID" value="NZ_CP104395.1"/>
</dbReference>
<feature type="transmembrane region" description="Helical" evidence="1">
    <location>
        <begin position="65"/>
        <end position="91"/>
    </location>
</feature>
<organism evidence="2 3">
    <name type="scientific">Candidatus Nanohalococcus occultus</name>
    <dbReference type="NCBI Taxonomy" id="2978047"/>
    <lineage>
        <taxon>Archaea</taxon>
        <taxon>Candidatus Nanohalarchaeota</taxon>
        <taxon>Candidatus Nanohalarchaeota incertae sedis</taxon>
        <taxon>Candidatus Nanohalococcus</taxon>
    </lineage>
</organism>